<dbReference type="Ensembl" id="ENSSFAT00005007232.1">
    <property type="protein sequence ID" value="ENSSFAP00005006868.1"/>
    <property type="gene ID" value="ENSSFAG00005004129.1"/>
</dbReference>
<keyword evidence="1" id="KW-1133">Transmembrane helix</keyword>
<sequence length="89" mass="9751">MTMLLLLKKKDATVVVVMILCVLILARSFVQPNHPEPSCFGLDEPGSVLCLSKAFSCSGHYRNSYGAFTPDASSAERAAVLHRKYMVFA</sequence>
<keyword evidence="1" id="KW-0472">Membrane</keyword>
<evidence type="ECO:0008006" key="4">
    <source>
        <dbReference type="Google" id="ProtNLM"/>
    </source>
</evidence>
<name>A0A672FK54_SALFA</name>
<dbReference type="Proteomes" id="UP000472267">
    <property type="component" value="Chromosome 15"/>
</dbReference>
<feature type="transmembrane region" description="Helical" evidence="1">
    <location>
        <begin position="12"/>
        <end position="30"/>
    </location>
</feature>
<reference evidence="2" key="1">
    <citation type="submission" date="2019-06" db="EMBL/GenBank/DDBJ databases">
        <authorList>
            <consortium name="Wellcome Sanger Institute Data Sharing"/>
        </authorList>
    </citation>
    <scope>NUCLEOTIDE SEQUENCE [LARGE SCALE GENOMIC DNA]</scope>
</reference>
<evidence type="ECO:0000313" key="2">
    <source>
        <dbReference type="Ensembl" id="ENSSFAP00005006868.1"/>
    </source>
</evidence>
<reference evidence="2" key="3">
    <citation type="submission" date="2025-09" db="UniProtKB">
        <authorList>
            <consortium name="Ensembl"/>
        </authorList>
    </citation>
    <scope>IDENTIFICATION</scope>
</reference>
<keyword evidence="3" id="KW-1185">Reference proteome</keyword>
<proteinExistence type="predicted"/>
<organism evidence="2 3">
    <name type="scientific">Salarias fasciatus</name>
    <name type="common">Jewelled blenny</name>
    <name type="synonym">Blennius fasciatus</name>
    <dbReference type="NCBI Taxonomy" id="181472"/>
    <lineage>
        <taxon>Eukaryota</taxon>
        <taxon>Metazoa</taxon>
        <taxon>Chordata</taxon>
        <taxon>Craniata</taxon>
        <taxon>Vertebrata</taxon>
        <taxon>Euteleostomi</taxon>
        <taxon>Actinopterygii</taxon>
        <taxon>Neopterygii</taxon>
        <taxon>Teleostei</taxon>
        <taxon>Neoteleostei</taxon>
        <taxon>Acanthomorphata</taxon>
        <taxon>Ovalentaria</taxon>
        <taxon>Blenniimorphae</taxon>
        <taxon>Blenniiformes</taxon>
        <taxon>Blennioidei</taxon>
        <taxon>Blenniidae</taxon>
        <taxon>Salariinae</taxon>
        <taxon>Salarias</taxon>
    </lineage>
</organism>
<reference evidence="2" key="2">
    <citation type="submission" date="2025-08" db="UniProtKB">
        <authorList>
            <consortium name="Ensembl"/>
        </authorList>
    </citation>
    <scope>IDENTIFICATION</scope>
</reference>
<dbReference type="AlphaFoldDB" id="A0A672FK54"/>
<protein>
    <recommendedName>
        <fullName evidence="4">Secreted protein</fullName>
    </recommendedName>
</protein>
<accession>A0A672FK54</accession>
<evidence type="ECO:0000313" key="3">
    <source>
        <dbReference type="Proteomes" id="UP000472267"/>
    </source>
</evidence>
<evidence type="ECO:0000256" key="1">
    <source>
        <dbReference type="SAM" id="Phobius"/>
    </source>
</evidence>
<keyword evidence="1" id="KW-0812">Transmembrane</keyword>
<dbReference type="InParanoid" id="A0A672FK54"/>